<protein>
    <submittedName>
        <fullName evidence="1">Uncharacterized protein</fullName>
    </submittedName>
</protein>
<accession>A0A831YSR8</accession>
<dbReference type="EMBL" id="DSPJ01000026">
    <property type="protein sequence ID" value="HEX61696.1"/>
    <property type="molecule type" value="Genomic_DNA"/>
</dbReference>
<organism evidence="1">
    <name type="scientific">candidate division WWE3 bacterium</name>
    <dbReference type="NCBI Taxonomy" id="2053526"/>
    <lineage>
        <taxon>Bacteria</taxon>
        <taxon>Katanobacteria</taxon>
    </lineage>
</organism>
<name>A0A831YSR8_UNCKA</name>
<comment type="caution">
    <text evidence="1">The sequence shown here is derived from an EMBL/GenBank/DDBJ whole genome shotgun (WGS) entry which is preliminary data.</text>
</comment>
<proteinExistence type="predicted"/>
<evidence type="ECO:0000313" key="1">
    <source>
        <dbReference type="EMBL" id="HEX61696.1"/>
    </source>
</evidence>
<gene>
    <name evidence="1" type="ORF">ENR01_00870</name>
</gene>
<sequence>MLGWDHSQVWMFFPTPNPKVMNVLFTAKEVDNNFTMTVNRAVLQLDGLETRLVEPTRIAKVKGWNPIPFHTEKIGEYRHLVYVASNSHEDYLASRPSGVYVFEMG</sequence>
<dbReference type="AlphaFoldDB" id="A0A831YSR8"/>
<reference evidence="1" key="1">
    <citation type="journal article" date="2020" name="mSystems">
        <title>Genome- and Community-Level Interaction Insights into Carbon Utilization and Element Cycling Functions of Hydrothermarchaeota in Hydrothermal Sediment.</title>
        <authorList>
            <person name="Zhou Z."/>
            <person name="Liu Y."/>
            <person name="Xu W."/>
            <person name="Pan J."/>
            <person name="Luo Z.H."/>
            <person name="Li M."/>
        </authorList>
    </citation>
    <scope>NUCLEOTIDE SEQUENCE [LARGE SCALE GENOMIC DNA]</scope>
    <source>
        <strain evidence="1">SpSt-361</strain>
    </source>
</reference>